<sequence>MISDTLHADWTLRATGGPVPAELAETLSGGGVQAQVPGTVHTDLLTAGLIPDPYLDLNETALEWMHHTDWRYETTFAAVAAQPGEHLDLVFEGLDTVATITLNGTVVGRTANQHRSYRFDVAALLHDGENHLAVDFRSALAYAEEVSDAIVLRPRAYDHPFNMVRKMACSFGWDWGPDLQTAGIWKPVRLERWTTARMAQVRPLVTVDAAGTGHVDVHVDLDQSPHTVAADHHGDLVLTAALDAAHGVGDHVASVAVSRDARTAVVHLEFPQAPLWWPAGYGEHPLFNLTVTLGTTDGDDYGMFARRIGFRTVEVDTTPDEFGTPFTLKVNGQPIFVKGANWIPDDHLLTRITRKQLARRVDQALDANMNLLRIWGGGIYETEDFYDVCDERGIMVWQDFLMACAAYAEEEPLWSEFEAEARENVARLTPHASLVVWNGGNENLWGFLDWKWQEELEGRTWGFKYYTELFPAIIAELDPTRPYCAGSPFSPGFTDEITAGALPTVHPNDPNHGTHHQWEVWNRIDYTNYRNDVPRFCSEFGFQGPPAWTTLTRSIPEAALTQESPEFLLHQKAGDGNLKLNTGFAPHLPQPSTFEDWNWTTQLNQAHAVSYAIEHYRSYWPRTAGSIVWQLNDCWPVTSWAAIDGDERPKPLFYALRHAYADRLLTVQPRGADTALVAVNDHAETWEGDLVLLRIDVDGAELARAEAGLSIPARSASTLIVPDEILEAVDPTRELLVAQIDGVRTVHYFVEYKDLDLAVEPVSVDVQRVAGGVAFSVTASSVAVDLSVLADRVAPDGVVDDMLVTVLPGESHTFTVTTDADLTDERLAELATPAVLASVLRSVNSCLRS</sequence>
<dbReference type="EC" id="3.2.1.25" evidence="2"/>
<gene>
    <name evidence="6" type="ORF">SAMN05216410_3456</name>
</gene>
<dbReference type="RefSeq" id="WP_093185690.1">
    <property type="nucleotide sequence ID" value="NZ_FMYH01000008.1"/>
</dbReference>
<dbReference type="InterPro" id="IPR008979">
    <property type="entry name" value="Galactose-bd-like_sf"/>
</dbReference>
<dbReference type="Gene3D" id="2.60.40.10">
    <property type="entry name" value="Immunoglobulins"/>
    <property type="match status" value="1"/>
</dbReference>
<dbReference type="PANTHER" id="PTHR43730:SF1">
    <property type="entry name" value="BETA-MANNOSIDASE"/>
    <property type="match status" value="1"/>
</dbReference>
<dbReference type="SUPFAM" id="SSF49785">
    <property type="entry name" value="Galactose-binding domain-like"/>
    <property type="match status" value="1"/>
</dbReference>
<dbReference type="FunFam" id="3.20.20.80:FF:000050">
    <property type="entry name" value="Beta-mannosidase B"/>
    <property type="match status" value="1"/>
</dbReference>
<dbReference type="PANTHER" id="PTHR43730">
    <property type="entry name" value="BETA-MANNOSIDASE"/>
    <property type="match status" value="1"/>
</dbReference>
<dbReference type="GO" id="GO:0004567">
    <property type="term" value="F:beta-mannosidase activity"/>
    <property type="evidence" value="ECO:0007669"/>
    <property type="project" value="UniProtKB-EC"/>
</dbReference>
<reference evidence="6 7" key="1">
    <citation type="submission" date="2016-09" db="EMBL/GenBank/DDBJ databases">
        <authorList>
            <person name="Capua I."/>
            <person name="De Benedictis P."/>
            <person name="Joannis T."/>
            <person name="Lombin L.H."/>
            <person name="Cattoli G."/>
        </authorList>
    </citation>
    <scope>NUCLEOTIDE SEQUENCE [LARGE SCALE GENOMIC DNA]</scope>
    <source>
        <strain evidence="6 7">ISLP-3</strain>
    </source>
</reference>
<keyword evidence="7" id="KW-1185">Reference proteome</keyword>
<dbReference type="OrthoDB" id="9758603at2"/>
<name>A0A1G6VJA2_9MICO</name>
<dbReference type="GO" id="GO:0006516">
    <property type="term" value="P:glycoprotein catabolic process"/>
    <property type="evidence" value="ECO:0007669"/>
    <property type="project" value="TreeGrafter"/>
</dbReference>
<evidence type="ECO:0000256" key="2">
    <source>
        <dbReference type="ARBA" id="ARBA00012754"/>
    </source>
</evidence>
<proteinExistence type="predicted"/>
<keyword evidence="4" id="KW-0326">Glycosidase</keyword>
<dbReference type="InterPro" id="IPR050887">
    <property type="entry name" value="Beta-mannosidase_GH2"/>
</dbReference>
<dbReference type="STRING" id="1814289.SAMN05216410_3456"/>
<comment type="catalytic activity">
    <reaction evidence="1">
        <text>Hydrolysis of terminal, non-reducing beta-D-mannose residues in beta-D-mannosides.</text>
        <dbReference type="EC" id="3.2.1.25"/>
    </reaction>
</comment>
<protein>
    <recommendedName>
        <fullName evidence="2">beta-mannosidase</fullName>
        <ecNumber evidence="2">3.2.1.25</ecNumber>
    </recommendedName>
</protein>
<dbReference type="SUPFAM" id="SSF51445">
    <property type="entry name" value="(Trans)glycosidases"/>
    <property type="match status" value="1"/>
</dbReference>
<dbReference type="GO" id="GO:0005975">
    <property type="term" value="P:carbohydrate metabolic process"/>
    <property type="evidence" value="ECO:0007669"/>
    <property type="project" value="UniProtKB-ARBA"/>
</dbReference>
<evidence type="ECO:0000256" key="3">
    <source>
        <dbReference type="ARBA" id="ARBA00022801"/>
    </source>
</evidence>
<dbReference type="InterPro" id="IPR054593">
    <property type="entry name" value="Beta-mannosidase-like_N2"/>
</dbReference>
<dbReference type="InterPro" id="IPR013783">
    <property type="entry name" value="Ig-like_fold"/>
</dbReference>
<feature type="domain" description="Beta-mannosidase-like galactose-binding" evidence="5">
    <location>
        <begin position="31"/>
        <end position="186"/>
    </location>
</feature>
<dbReference type="Proteomes" id="UP000199039">
    <property type="component" value="Unassembled WGS sequence"/>
</dbReference>
<organism evidence="6 7">
    <name type="scientific">Sanguibacter gelidistatuariae</name>
    <dbReference type="NCBI Taxonomy" id="1814289"/>
    <lineage>
        <taxon>Bacteria</taxon>
        <taxon>Bacillati</taxon>
        <taxon>Actinomycetota</taxon>
        <taxon>Actinomycetes</taxon>
        <taxon>Micrococcales</taxon>
        <taxon>Sanguibacteraceae</taxon>
        <taxon>Sanguibacter</taxon>
    </lineage>
</organism>
<dbReference type="InterPro" id="IPR017853">
    <property type="entry name" value="GH"/>
</dbReference>
<dbReference type="InterPro" id="IPR036156">
    <property type="entry name" value="Beta-gal/glucu_dom_sf"/>
</dbReference>
<dbReference type="Gene3D" id="2.60.120.260">
    <property type="entry name" value="Galactose-binding domain-like"/>
    <property type="match status" value="1"/>
</dbReference>
<evidence type="ECO:0000259" key="5">
    <source>
        <dbReference type="Pfam" id="PF22666"/>
    </source>
</evidence>
<evidence type="ECO:0000313" key="7">
    <source>
        <dbReference type="Proteomes" id="UP000199039"/>
    </source>
</evidence>
<dbReference type="Gene3D" id="3.20.20.80">
    <property type="entry name" value="Glycosidases"/>
    <property type="match status" value="1"/>
</dbReference>
<dbReference type="EMBL" id="FMYH01000008">
    <property type="protein sequence ID" value="SDD53720.1"/>
    <property type="molecule type" value="Genomic_DNA"/>
</dbReference>
<dbReference type="Pfam" id="PF22666">
    <property type="entry name" value="Glyco_hydro_2_N2"/>
    <property type="match status" value="1"/>
</dbReference>
<keyword evidence="3" id="KW-0378">Hydrolase</keyword>
<evidence type="ECO:0000313" key="6">
    <source>
        <dbReference type="EMBL" id="SDD53720.1"/>
    </source>
</evidence>
<dbReference type="SUPFAM" id="SSF49303">
    <property type="entry name" value="beta-Galactosidase/glucuronidase domain"/>
    <property type="match status" value="1"/>
</dbReference>
<dbReference type="AlphaFoldDB" id="A0A1G6VJA2"/>
<evidence type="ECO:0000256" key="1">
    <source>
        <dbReference type="ARBA" id="ARBA00000829"/>
    </source>
</evidence>
<accession>A0A1G6VJA2</accession>
<evidence type="ECO:0000256" key="4">
    <source>
        <dbReference type="ARBA" id="ARBA00023295"/>
    </source>
</evidence>